<dbReference type="VEuPathDB" id="FungiDB:FMAN_14910"/>
<accession>A0A1L7U7M2</accession>
<protein>
    <recommendedName>
        <fullName evidence="3">Fungal N-terminal domain-containing protein</fullName>
    </recommendedName>
</protein>
<sequence length="673" mass="77358">MEPISLAFEITALSMQLVGMVKTIKGLVTAYNSAAQELEQLCLKLDDIETTCNCLGAALSQANGLTRIPELLPVLNKLKGSIQDCYDKVSMVNQVIAKVYAKVQSNRNPLRTMGSSFLRYRSQLATCVGSLDDSRSTLNSKMKLISLVLNMKIVQASSASIPVIRSLPRPAHFPGLPEVSATNHSVSPQHKSKDIIKTWRHQCSSLAFLQKTQKSRIQGFNASNVQHLALTQESTTFTFGSSLLNTYIELSIMRGSLAPFSVRLQIPRVLLISEDATGVGESVRNAFESDDLQTTQDLLSQGLLTTATIVTYTEYDPENEASLLGLAMSLQSRKILNFLKDQMDLSEPRNHAARFSFPYQHPSSEEDFACILEYIHIRKELITPAEFSILLRTHEARRITAYVEACRHYFPYDWDRFDDVILSELSFGFSQLSARQMSYAQLEDWAPLFTDIVARSQDLLPISKHRQFTATIYFILWYAFDPDDAWYRVCRWVDMLELAEVDITRYLKLAIKSCHHYWVETKARGFRKFEDSAVRRKLFLGHYKGREIPYWIEYADNSCPIRELLTEFPALRYMDKEIRWTYWDERTGVFKEWNSGKNLDASHVSMMYWPVIPPLNRYSSLDGDRNNRTYLADWADRACELQECRFERREHRRFQKLHGKRNGRQGIPGAWVD</sequence>
<dbReference type="AlphaFoldDB" id="A0A1L7U7M2"/>
<evidence type="ECO:0000313" key="2">
    <source>
        <dbReference type="Proteomes" id="UP000184255"/>
    </source>
</evidence>
<dbReference type="Proteomes" id="UP000184255">
    <property type="component" value="Unassembled WGS sequence"/>
</dbReference>
<reference evidence="2" key="1">
    <citation type="journal article" date="2016" name="Genome Biol. Evol.">
        <title>Comparative 'omics' of the Fusarium fujikuroi species complex highlights differences in genetic potential and metabolite synthesis.</title>
        <authorList>
            <person name="Niehaus E.-M."/>
            <person name="Muensterkoetter M."/>
            <person name="Proctor R.H."/>
            <person name="Brown D.W."/>
            <person name="Sharon A."/>
            <person name="Idan Y."/>
            <person name="Oren-Young L."/>
            <person name="Sieber C.M."/>
            <person name="Novak O."/>
            <person name="Pencik A."/>
            <person name="Tarkowska D."/>
            <person name="Hromadova K."/>
            <person name="Freeman S."/>
            <person name="Maymon M."/>
            <person name="Elazar M."/>
            <person name="Youssef S.A."/>
            <person name="El-Shabrawy E.S.M."/>
            <person name="Shalaby A.B.A."/>
            <person name="Houterman P."/>
            <person name="Brock N.L."/>
            <person name="Burkhardt I."/>
            <person name="Tsavkelova E.A."/>
            <person name="Dickschat J.S."/>
            <person name="Galuszka P."/>
            <person name="Gueldener U."/>
            <person name="Tudzynski B."/>
        </authorList>
    </citation>
    <scope>NUCLEOTIDE SEQUENCE [LARGE SCALE GENOMIC DNA]</scope>
    <source>
        <strain evidence="2">MRC7560</strain>
    </source>
</reference>
<keyword evidence="2" id="KW-1185">Reference proteome</keyword>
<proteinExistence type="predicted"/>
<dbReference type="EMBL" id="FCQH01000014">
    <property type="protein sequence ID" value="CVL03955.1"/>
    <property type="molecule type" value="Genomic_DNA"/>
</dbReference>
<organism evidence="1 2">
    <name type="scientific">Fusarium mangiferae</name>
    <name type="common">Mango malformation disease fungus</name>
    <dbReference type="NCBI Taxonomy" id="192010"/>
    <lineage>
        <taxon>Eukaryota</taxon>
        <taxon>Fungi</taxon>
        <taxon>Dikarya</taxon>
        <taxon>Ascomycota</taxon>
        <taxon>Pezizomycotina</taxon>
        <taxon>Sordariomycetes</taxon>
        <taxon>Hypocreomycetidae</taxon>
        <taxon>Hypocreales</taxon>
        <taxon>Nectriaceae</taxon>
        <taxon>Fusarium</taxon>
        <taxon>Fusarium fujikuroi species complex</taxon>
    </lineage>
</organism>
<gene>
    <name evidence="1" type="ORF">FMAN_14910</name>
</gene>
<evidence type="ECO:0000313" key="1">
    <source>
        <dbReference type="EMBL" id="CVL03955.1"/>
    </source>
</evidence>
<dbReference type="GeneID" id="65094153"/>
<evidence type="ECO:0008006" key="3">
    <source>
        <dbReference type="Google" id="ProtNLM"/>
    </source>
</evidence>
<name>A0A1L7U7M2_FUSMA</name>
<dbReference type="RefSeq" id="XP_041688424.1">
    <property type="nucleotide sequence ID" value="XM_041822777.1"/>
</dbReference>
<comment type="caution">
    <text evidence="1">The sequence shown here is derived from an EMBL/GenBank/DDBJ whole genome shotgun (WGS) entry which is preliminary data.</text>
</comment>